<proteinExistence type="predicted"/>
<organism evidence="1 2">
    <name type="scientific">Mucilaginibacter pocheonensis</name>
    <dbReference type="NCBI Taxonomy" id="398050"/>
    <lineage>
        <taxon>Bacteria</taxon>
        <taxon>Pseudomonadati</taxon>
        <taxon>Bacteroidota</taxon>
        <taxon>Sphingobacteriia</taxon>
        <taxon>Sphingobacteriales</taxon>
        <taxon>Sphingobacteriaceae</taxon>
        <taxon>Mucilaginibacter</taxon>
    </lineage>
</organism>
<name>A0ABU1TEL8_9SPHI</name>
<gene>
    <name evidence="1" type="ORF">J2W55_003637</name>
</gene>
<dbReference type="Proteomes" id="UP001247620">
    <property type="component" value="Unassembled WGS sequence"/>
</dbReference>
<reference evidence="1 2" key="1">
    <citation type="submission" date="2023-07" db="EMBL/GenBank/DDBJ databases">
        <title>Sorghum-associated microbial communities from plants grown in Nebraska, USA.</title>
        <authorList>
            <person name="Schachtman D."/>
        </authorList>
    </citation>
    <scope>NUCLEOTIDE SEQUENCE [LARGE SCALE GENOMIC DNA]</scope>
    <source>
        <strain evidence="1 2">3262</strain>
    </source>
</reference>
<dbReference type="RefSeq" id="WP_310098659.1">
    <property type="nucleotide sequence ID" value="NZ_JAVDUU010000003.1"/>
</dbReference>
<evidence type="ECO:0008006" key="3">
    <source>
        <dbReference type="Google" id="ProtNLM"/>
    </source>
</evidence>
<accession>A0ABU1TEL8</accession>
<evidence type="ECO:0000313" key="1">
    <source>
        <dbReference type="EMBL" id="MDR6943784.1"/>
    </source>
</evidence>
<comment type="caution">
    <text evidence="1">The sequence shown here is derived from an EMBL/GenBank/DDBJ whole genome shotgun (WGS) entry which is preliminary data.</text>
</comment>
<dbReference type="EMBL" id="JAVDUU010000003">
    <property type="protein sequence ID" value="MDR6943784.1"/>
    <property type="molecule type" value="Genomic_DNA"/>
</dbReference>
<protein>
    <recommendedName>
        <fullName evidence="3">RES domain-containing protein</fullName>
    </recommendedName>
</protein>
<evidence type="ECO:0000313" key="2">
    <source>
        <dbReference type="Proteomes" id="UP001247620"/>
    </source>
</evidence>
<keyword evidence="2" id="KW-1185">Reference proteome</keyword>
<sequence length="286" mass="33095">MREMTIAAVQHAINLLESIDPLEELAYERAFLAYMTVPKLPVVIYNIVEKVEVFRARTHFDDIFFNDIKDISLAPHDAITKFARCNRPYQSRFYGASNRPTAYMELANYWADEKAVDEHLFVTIGRWLVKKPFSALVISTPDPENRISEYDKIHGAAIDELINEQQGEEREATILMYRYLFTKFRKPAKKDLLTYIITTAYCNVALSTIPNPDAIDAIFYPSVPYGGKGVNFAFNNRFVRNDNIELLDALRDEFKVYISEENKKSFQQVGQVQANEIVLNQNQIQW</sequence>